<dbReference type="KEGG" id="ful:C4N20_06510"/>
<keyword evidence="3" id="KW-0804">Transcription</keyword>
<dbReference type="Pfam" id="PF12833">
    <property type="entry name" value="HTH_18"/>
    <property type="match status" value="1"/>
</dbReference>
<dbReference type="InterPro" id="IPR050959">
    <property type="entry name" value="MarA-like"/>
</dbReference>
<dbReference type="PROSITE" id="PS01124">
    <property type="entry name" value="HTH_ARAC_FAMILY_2"/>
    <property type="match status" value="1"/>
</dbReference>
<keyword evidence="2 5" id="KW-0238">DNA-binding</keyword>
<accession>A0AAX2JH80</accession>
<dbReference type="InterPro" id="IPR029441">
    <property type="entry name" value="Cass2"/>
</dbReference>
<dbReference type="InterPro" id="IPR009057">
    <property type="entry name" value="Homeodomain-like_sf"/>
</dbReference>
<dbReference type="PANTHER" id="PTHR47504:SF5">
    <property type="entry name" value="RIGHT ORIGIN-BINDING PROTEIN"/>
    <property type="match status" value="1"/>
</dbReference>
<dbReference type="Pfam" id="PF14526">
    <property type="entry name" value="Cass2"/>
    <property type="match status" value="1"/>
</dbReference>
<evidence type="ECO:0000259" key="4">
    <source>
        <dbReference type="PROSITE" id="PS01124"/>
    </source>
</evidence>
<dbReference type="PANTHER" id="PTHR47504">
    <property type="entry name" value="RIGHT ORIGIN-BINDING PROTEIN"/>
    <property type="match status" value="1"/>
</dbReference>
<dbReference type="Gene3D" id="1.10.10.60">
    <property type="entry name" value="Homeodomain-like"/>
    <property type="match status" value="2"/>
</dbReference>
<feature type="domain" description="HTH araC/xylS-type" evidence="4">
    <location>
        <begin position="8"/>
        <end position="106"/>
    </location>
</feature>
<dbReference type="Gene3D" id="3.20.80.10">
    <property type="entry name" value="Regulatory factor, effector binding domain"/>
    <property type="match status" value="1"/>
</dbReference>
<reference evidence="5 6" key="1">
    <citation type="submission" date="2018-06" db="EMBL/GenBank/DDBJ databases">
        <authorList>
            <consortium name="Pathogen Informatics"/>
            <person name="Doyle S."/>
        </authorList>
    </citation>
    <scope>NUCLEOTIDE SEQUENCE [LARGE SCALE GENOMIC DNA]</scope>
    <source>
        <strain evidence="5 6">NCTC12112</strain>
    </source>
</reference>
<dbReference type="InterPro" id="IPR011256">
    <property type="entry name" value="Reg_factor_effector_dom_sf"/>
</dbReference>
<dbReference type="InterPro" id="IPR018060">
    <property type="entry name" value="HTH_AraC"/>
</dbReference>
<dbReference type="Proteomes" id="UP000249008">
    <property type="component" value="Chromosome 1"/>
</dbReference>
<evidence type="ECO:0000313" key="5">
    <source>
        <dbReference type="EMBL" id="SQJ16046.1"/>
    </source>
</evidence>
<evidence type="ECO:0000313" key="6">
    <source>
        <dbReference type="Proteomes" id="UP000249008"/>
    </source>
</evidence>
<dbReference type="RefSeq" id="WP_005982380.1">
    <property type="nucleotide sequence ID" value="NZ_CABKNW010000007.1"/>
</dbReference>
<dbReference type="EMBL" id="LS483487">
    <property type="protein sequence ID" value="SQJ16046.1"/>
    <property type="molecule type" value="Genomic_DNA"/>
</dbReference>
<evidence type="ECO:0000256" key="2">
    <source>
        <dbReference type="ARBA" id="ARBA00023125"/>
    </source>
</evidence>
<evidence type="ECO:0000256" key="3">
    <source>
        <dbReference type="ARBA" id="ARBA00023163"/>
    </source>
</evidence>
<dbReference type="SMART" id="SM00871">
    <property type="entry name" value="AraC_E_bind"/>
    <property type="match status" value="1"/>
</dbReference>
<dbReference type="GO" id="GO:0003700">
    <property type="term" value="F:DNA-binding transcription factor activity"/>
    <property type="evidence" value="ECO:0007669"/>
    <property type="project" value="InterPro"/>
</dbReference>
<dbReference type="InterPro" id="IPR010499">
    <property type="entry name" value="AraC_E-bd"/>
</dbReference>
<dbReference type="AlphaFoldDB" id="A0AAX2JH80"/>
<proteinExistence type="predicted"/>
<organism evidence="5 6">
    <name type="scientific">Fusobacterium ulcerans</name>
    <dbReference type="NCBI Taxonomy" id="861"/>
    <lineage>
        <taxon>Bacteria</taxon>
        <taxon>Fusobacteriati</taxon>
        <taxon>Fusobacteriota</taxon>
        <taxon>Fusobacteriia</taxon>
        <taxon>Fusobacteriales</taxon>
        <taxon>Fusobacteriaceae</taxon>
        <taxon>Fusobacterium</taxon>
    </lineage>
</organism>
<sequence>MDWIFYMQNAIDYIEDNLLESIDYNDVAKRIGFSNFHFHRTFALLAGMTANEYIRKRRLSMAGEELSMSNAKIIDIAFKYGYETPESFSKAFSRFHGFNPSDAKKSGTSLKKFSRFSIKVKVEGGKIMDYKIEEKGSMKFLTASKSFLNEIINEKGNREVSDFWTKSFKNGTIETLKKNSVDSGIYGLCLPVSKESDSFKYGIGVKSTDIHNNVENFEIWTVKPSMWAVFKCVGNDGQCIADMWERIFSEFLPTSPYKMTEQADLEYYYENNENIFCELWIPVERK</sequence>
<dbReference type="SUPFAM" id="SSF55136">
    <property type="entry name" value="Probable bacterial effector-binding domain"/>
    <property type="match status" value="1"/>
</dbReference>
<evidence type="ECO:0000256" key="1">
    <source>
        <dbReference type="ARBA" id="ARBA00023015"/>
    </source>
</evidence>
<dbReference type="SMART" id="SM00342">
    <property type="entry name" value="HTH_ARAC"/>
    <property type="match status" value="1"/>
</dbReference>
<protein>
    <submittedName>
        <fullName evidence="5">DNA-binding transcriptional regulator SoxS</fullName>
    </submittedName>
</protein>
<gene>
    <name evidence="5" type="primary">tetD_2</name>
    <name evidence="5" type="ORF">NCTC12112_03193</name>
</gene>
<name>A0AAX2JH80_9FUSO</name>
<dbReference type="SUPFAM" id="SSF46689">
    <property type="entry name" value="Homeodomain-like"/>
    <property type="match status" value="2"/>
</dbReference>
<dbReference type="GO" id="GO:0043565">
    <property type="term" value="F:sequence-specific DNA binding"/>
    <property type="evidence" value="ECO:0007669"/>
    <property type="project" value="InterPro"/>
</dbReference>
<dbReference type="GeneID" id="78454453"/>
<keyword evidence="1" id="KW-0805">Transcription regulation</keyword>